<sequence>MYGLAQHALLTTRSCAHAVFTRNAQIKRSLSEVQNSYDYVIIGGGASGLTVADRLSEDPSKTVLVVEFGYLAENNRCVDWPRNVFNGYGPCIQFAFNITTAPIPGLNNFVIPSFAVGAVVGGGTAINGMYIPRASKADYDAWEELGNPS</sequence>
<evidence type="ECO:0000313" key="1">
    <source>
        <dbReference type="EMBL" id="KAF2468009.1"/>
    </source>
</evidence>
<comment type="caution">
    <text evidence="1">The sequence shown here is derived from an EMBL/GenBank/DDBJ whole genome shotgun (WGS) entry which is preliminary data.</text>
</comment>
<accession>A0ACB6QM07</accession>
<dbReference type="Proteomes" id="UP000799755">
    <property type="component" value="Unassembled WGS sequence"/>
</dbReference>
<proteinExistence type="predicted"/>
<evidence type="ECO:0000313" key="2">
    <source>
        <dbReference type="Proteomes" id="UP000799755"/>
    </source>
</evidence>
<reference evidence="1" key="1">
    <citation type="journal article" date="2020" name="Stud. Mycol.">
        <title>101 Dothideomycetes genomes: a test case for predicting lifestyles and emergence of pathogens.</title>
        <authorList>
            <person name="Haridas S."/>
            <person name="Albert R."/>
            <person name="Binder M."/>
            <person name="Bloem J."/>
            <person name="Labutti K."/>
            <person name="Salamov A."/>
            <person name="Andreopoulos B."/>
            <person name="Baker S."/>
            <person name="Barry K."/>
            <person name="Bills G."/>
            <person name="Bluhm B."/>
            <person name="Cannon C."/>
            <person name="Castanera R."/>
            <person name="Culley D."/>
            <person name="Daum C."/>
            <person name="Ezra D."/>
            <person name="Gonzalez J."/>
            <person name="Henrissat B."/>
            <person name="Kuo A."/>
            <person name="Liang C."/>
            <person name="Lipzen A."/>
            <person name="Lutzoni F."/>
            <person name="Magnuson J."/>
            <person name="Mondo S."/>
            <person name="Nolan M."/>
            <person name="Ohm R."/>
            <person name="Pangilinan J."/>
            <person name="Park H.-J."/>
            <person name="Ramirez L."/>
            <person name="Alfaro M."/>
            <person name="Sun H."/>
            <person name="Tritt A."/>
            <person name="Yoshinaga Y."/>
            <person name="Zwiers L.-H."/>
            <person name="Turgeon B."/>
            <person name="Goodwin S."/>
            <person name="Spatafora J."/>
            <person name="Crous P."/>
            <person name="Grigoriev I."/>
        </authorList>
    </citation>
    <scope>NUCLEOTIDE SEQUENCE</scope>
    <source>
        <strain evidence="1">ATCC 200398</strain>
    </source>
</reference>
<name>A0ACB6QM07_9PLEO</name>
<organism evidence="1 2">
    <name type="scientific">Lindgomyces ingoldianus</name>
    <dbReference type="NCBI Taxonomy" id="673940"/>
    <lineage>
        <taxon>Eukaryota</taxon>
        <taxon>Fungi</taxon>
        <taxon>Dikarya</taxon>
        <taxon>Ascomycota</taxon>
        <taxon>Pezizomycotina</taxon>
        <taxon>Dothideomycetes</taxon>
        <taxon>Pleosporomycetidae</taxon>
        <taxon>Pleosporales</taxon>
        <taxon>Lindgomycetaceae</taxon>
        <taxon>Lindgomyces</taxon>
    </lineage>
</organism>
<keyword evidence="2" id="KW-1185">Reference proteome</keyword>
<dbReference type="EMBL" id="MU003518">
    <property type="protein sequence ID" value="KAF2468009.1"/>
    <property type="molecule type" value="Genomic_DNA"/>
</dbReference>
<gene>
    <name evidence="1" type="ORF">BDR25DRAFT_316602</name>
</gene>
<protein>
    <submittedName>
        <fullName evidence="1">Uncharacterized protein</fullName>
    </submittedName>
</protein>